<organism evidence="2 3">
    <name type="scientific">Panagrolaimus davidi</name>
    <dbReference type="NCBI Taxonomy" id="227884"/>
    <lineage>
        <taxon>Eukaryota</taxon>
        <taxon>Metazoa</taxon>
        <taxon>Ecdysozoa</taxon>
        <taxon>Nematoda</taxon>
        <taxon>Chromadorea</taxon>
        <taxon>Rhabditida</taxon>
        <taxon>Tylenchina</taxon>
        <taxon>Panagrolaimomorpha</taxon>
        <taxon>Panagrolaimoidea</taxon>
        <taxon>Panagrolaimidae</taxon>
        <taxon>Panagrolaimus</taxon>
    </lineage>
</organism>
<dbReference type="InterPro" id="IPR011009">
    <property type="entry name" value="Kinase-like_dom_sf"/>
</dbReference>
<evidence type="ECO:0000313" key="3">
    <source>
        <dbReference type="WBParaSite" id="PDA_v2.g8452.t1"/>
    </source>
</evidence>
<dbReference type="InterPro" id="IPR012877">
    <property type="entry name" value="Dhs-27"/>
</dbReference>
<dbReference type="SUPFAM" id="SSF56112">
    <property type="entry name" value="Protein kinase-like (PK-like)"/>
    <property type="match status" value="1"/>
</dbReference>
<name>A0A914QX80_9BILA</name>
<dbReference type="Pfam" id="PF07914">
    <property type="entry name" value="DUF1679"/>
    <property type="match status" value="1"/>
</dbReference>
<dbReference type="PANTHER" id="PTHR23020">
    <property type="entry name" value="UNCHARACTERIZED NUCLEAR HORMONE RECEPTOR-RELATED"/>
    <property type="match status" value="1"/>
</dbReference>
<dbReference type="WBParaSite" id="PDA_v2.g8452.t1">
    <property type="protein sequence ID" value="PDA_v2.g8452.t1"/>
    <property type="gene ID" value="PDA_v2.g8452"/>
</dbReference>
<proteinExistence type="predicted"/>
<keyword evidence="2" id="KW-1185">Reference proteome</keyword>
<dbReference type="InterPro" id="IPR052961">
    <property type="entry name" value="Oxido-Kinase-like_Enzymes"/>
</dbReference>
<dbReference type="SMART" id="SM00587">
    <property type="entry name" value="CHK"/>
    <property type="match status" value="1"/>
</dbReference>
<evidence type="ECO:0000259" key="1">
    <source>
        <dbReference type="SMART" id="SM00587"/>
    </source>
</evidence>
<feature type="domain" description="CHK kinase-like" evidence="1">
    <location>
        <begin position="160"/>
        <end position="350"/>
    </location>
</feature>
<reference evidence="3" key="1">
    <citation type="submission" date="2022-11" db="UniProtKB">
        <authorList>
            <consortium name="WormBaseParasite"/>
        </authorList>
    </citation>
    <scope>IDENTIFICATION</scope>
</reference>
<evidence type="ECO:0000313" key="2">
    <source>
        <dbReference type="Proteomes" id="UP000887578"/>
    </source>
</evidence>
<dbReference type="Gene3D" id="3.90.1200.10">
    <property type="match status" value="1"/>
</dbReference>
<dbReference type="PANTHER" id="PTHR23020:SF41">
    <property type="entry name" value="AMINOGLYCOSIDE PHOSPHOTRANSFERASE DOMAIN-CONTAINING PROTEIN"/>
    <property type="match status" value="1"/>
</dbReference>
<accession>A0A914QX80</accession>
<dbReference type="InterPro" id="IPR015897">
    <property type="entry name" value="CHK_kinase-like"/>
</dbReference>
<sequence length="430" mass="49434">MLENLNTQNLISDSVDPTKKLHPRHSFTVQWLLSSLRENDETYQILHGSKPVKDITASDVSEGKGFVSIVLRCIVTFVNSSDSYTTILKIPGFDSFVEVAQQQSNNDEKKVVTETIKETFARFHQAECLFYNELANILQPPIPKVFKTEAWILDEKEGCLHMEDLTKSGKILGYFDNLSMAKIKDFVGHLARMHKNILTTDPKIWKGKYLIGQKAMVDYLDFLPARCESFLENCKRIDQFKPIFDKYSKFMINRDYYLYVEKQAYIDLGLLPVIVHGDAYGGNVMYAIDKDGKVCDKISALIDWQLMHEGSPMEDLARFLVQCCDGILRRKAETCIFEYYLECLEKEFGDDKTKVPYTLEKLKKAYKYSFIAQAFFIPSYEIALNATSDDASEIKKANHEFGVSKAFDALQDVDQILQGELKTFFEKYNC</sequence>
<protein>
    <submittedName>
        <fullName evidence="3">CHK kinase-like domain-containing protein</fullName>
    </submittedName>
</protein>
<dbReference type="Proteomes" id="UP000887578">
    <property type="component" value="Unplaced"/>
</dbReference>
<dbReference type="AlphaFoldDB" id="A0A914QX80"/>